<keyword evidence="3" id="KW-1185">Reference proteome</keyword>
<feature type="compositionally biased region" description="Basic residues" evidence="1">
    <location>
        <begin position="12"/>
        <end position="21"/>
    </location>
</feature>
<name>A0AAV7W9W4_PLEWA</name>
<organism evidence="2 3">
    <name type="scientific">Pleurodeles waltl</name>
    <name type="common">Iberian ribbed newt</name>
    <dbReference type="NCBI Taxonomy" id="8319"/>
    <lineage>
        <taxon>Eukaryota</taxon>
        <taxon>Metazoa</taxon>
        <taxon>Chordata</taxon>
        <taxon>Craniata</taxon>
        <taxon>Vertebrata</taxon>
        <taxon>Euteleostomi</taxon>
        <taxon>Amphibia</taxon>
        <taxon>Batrachia</taxon>
        <taxon>Caudata</taxon>
        <taxon>Salamandroidea</taxon>
        <taxon>Salamandridae</taxon>
        <taxon>Pleurodelinae</taxon>
        <taxon>Pleurodeles</taxon>
    </lineage>
</organism>
<feature type="region of interest" description="Disordered" evidence="1">
    <location>
        <begin position="1"/>
        <end position="21"/>
    </location>
</feature>
<feature type="region of interest" description="Disordered" evidence="1">
    <location>
        <begin position="52"/>
        <end position="76"/>
    </location>
</feature>
<gene>
    <name evidence="2" type="ORF">NDU88_005009</name>
</gene>
<dbReference type="EMBL" id="JANPWB010000002">
    <property type="protein sequence ID" value="KAJ1209635.1"/>
    <property type="molecule type" value="Genomic_DNA"/>
</dbReference>
<evidence type="ECO:0000256" key="1">
    <source>
        <dbReference type="SAM" id="MobiDB-lite"/>
    </source>
</evidence>
<protein>
    <submittedName>
        <fullName evidence="2">Uncharacterized protein</fullName>
    </submittedName>
</protein>
<reference evidence="2" key="1">
    <citation type="journal article" date="2022" name="bioRxiv">
        <title>Sequencing and chromosome-scale assembly of the giantPleurodeles waltlgenome.</title>
        <authorList>
            <person name="Brown T."/>
            <person name="Elewa A."/>
            <person name="Iarovenko S."/>
            <person name="Subramanian E."/>
            <person name="Araus A.J."/>
            <person name="Petzold A."/>
            <person name="Susuki M."/>
            <person name="Suzuki K.-i.T."/>
            <person name="Hayashi T."/>
            <person name="Toyoda A."/>
            <person name="Oliveira C."/>
            <person name="Osipova E."/>
            <person name="Leigh N.D."/>
            <person name="Simon A."/>
            <person name="Yun M.H."/>
        </authorList>
    </citation>
    <scope>NUCLEOTIDE SEQUENCE</scope>
    <source>
        <strain evidence="2">20211129_DDA</strain>
        <tissue evidence="2">Liver</tissue>
    </source>
</reference>
<evidence type="ECO:0000313" key="3">
    <source>
        <dbReference type="Proteomes" id="UP001066276"/>
    </source>
</evidence>
<sequence length="76" mass="8229">MSLPTWRGERRGAHRKPRASRIKHALCSAAGVPAHTPSCGNLTAATQTGAEEWPGSCEYDKNGLWNRDREPGTAVT</sequence>
<evidence type="ECO:0000313" key="2">
    <source>
        <dbReference type="EMBL" id="KAJ1209635.1"/>
    </source>
</evidence>
<feature type="compositionally biased region" description="Basic and acidic residues" evidence="1">
    <location>
        <begin position="58"/>
        <end position="76"/>
    </location>
</feature>
<accession>A0AAV7W9W4</accession>
<dbReference type="Proteomes" id="UP001066276">
    <property type="component" value="Chromosome 1_2"/>
</dbReference>
<comment type="caution">
    <text evidence="2">The sequence shown here is derived from an EMBL/GenBank/DDBJ whole genome shotgun (WGS) entry which is preliminary data.</text>
</comment>
<proteinExistence type="predicted"/>
<dbReference type="AlphaFoldDB" id="A0AAV7W9W4"/>